<protein>
    <submittedName>
        <fullName evidence="1">Uncharacterized protein</fullName>
    </submittedName>
</protein>
<dbReference type="RefSeq" id="XP_060123749.1">
    <property type="nucleotide sequence ID" value="XM_060267766.1"/>
</dbReference>
<organism evidence="1 2">
    <name type="scientific">Malassezia japonica</name>
    <dbReference type="NCBI Taxonomy" id="223818"/>
    <lineage>
        <taxon>Eukaryota</taxon>
        <taxon>Fungi</taxon>
        <taxon>Dikarya</taxon>
        <taxon>Basidiomycota</taxon>
        <taxon>Ustilaginomycotina</taxon>
        <taxon>Malasseziomycetes</taxon>
        <taxon>Malasseziales</taxon>
        <taxon>Malasseziaceae</taxon>
        <taxon>Malassezia</taxon>
    </lineage>
</organism>
<reference evidence="1" key="1">
    <citation type="submission" date="2023-03" db="EMBL/GenBank/DDBJ databases">
        <title>Mating type loci evolution in Malassezia.</title>
        <authorList>
            <person name="Coelho M.A."/>
        </authorList>
    </citation>
    <scope>NUCLEOTIDE SEQUENCE</scope>
    <source>
        <strain evidence="1">CBS 9431</strain>
    </source>
</reference>
<keyword evidence="2" id="KW-1185">Reference proteome</keyword>
<dbReference type="EMBL" id="CP119965">
    <property type="protein sequence ID" value="WFD40852.1"/>
    <property type="molecule type" value="Genomic_DNA"/>
</dbReference>
<dbReference type="Proteomes" id="UP001217754">
    <property type="component" value="Chromosome 8"/>
</dbReference>
<evidence type="ECO:0000313" key="1">
    <source>
        <dbReference type="EMBL" id="WFD40852.1"/>
    </source>
</evidence>
<evidence type="ECO:0000313" key="2">
    <source>
        <dbReference type="Proteomes" id="UP001217754"/>
    </source>
</evidence>
<accession>A0AAF0F9M2</accession>
<dbReference type="GeneID" id="85227494"/>
<dbReference type="AlphaFoldDB" id="A0AAF0F9M2"/>
<gene>
    <name evidence="1" type="ORF">MJAP1_003843</name>
</gene>
<name>A0AAF0F9M2_9BASI</name>
<sequence>MATHIVWRDASSEDTPVIMQTTNPLPWLFPAESAWISKSTFERFVLTLRGRDARRNFFQERNDQRRYKSRLHESLSRLKLGPLQGRPAGENVRDPGIWVNGSWSFGVPLLEGCISSARLVCTELLQSEGFSSAHIQEAWKEDLSS</sequence>
<proteinExistence type="predicted"/>